<evidence type="ECO:0000313" key="2">
    <source>
        <dbReference type="Proteomes" id="UP000604046"/>
    </source>
</evidence>
<dbReference type="AlphaFoldDB" id="A0A812PJN9"/>
<dbReference type="EMBL" id="CAJNDS010002178">
    <property type="protein sequence ID" value="CAE7361039.1"/>
    <property type="molecule type" value="Genomic_DNA"/>
</dbReference>
<evidence type="ECO:0000313" key="1">
    <source>
        <dbReference type="EMBL" id="CAE7361039.1"/>
    </source>
</evidence>
<dbReference type="OrthoDB" id="479530at2759"/>
<name>A0A812PJN9_9DINO</name>
<organism evidence="1 2">
    <name type="scientific">Symbiodinium natans</name>
    <dbReference type="NCBI Taxonomy" id="878477"/>
    <lineage>
        <taxon>Eukaryota</taxon>
        <taxon>Sar</taxon>
        <taxon>Alveolata</taxon>
        <taxon>Dinophyceae</taxon>
        <taxon>Suessiales</taxon>
        <taxon>Symbiodiniaceae</taxon>
        <taxon>Symbiodinium</taxon>
    </lineage>
</organism>
<evidence type="ECO:0008006" key="3">
    <source>
        <dbReference type="Google" id="ProtNLM"/>
    </source>
</evidence>
<gene>
    <name evidence="1" type="ORF">SNAT2548_LOCUS19409</name>
</gene>
<accession>A0A812PJN9</accession>
<keyword evidence="2" id="KW-1185">Reference proteome</keyword>
<sequence>MNVILGLARVAASIAACKVRNVPDAVCLPKNRDLCIPTEDFLFFRTRLSRVVLQRDLPWLAPKLEEATTEALVNVEDWKSTGALQRLRHSNTDLTAALALICEGLLEAERHALRLIAGVPAHQSGVLRLAVLLLQEVLAGPWSRVALSGWPVFALLARIARGLVLGFGSSARQRRSCAESDWKLVLQAANLTGVSMPPDNYTLFELADFKRFHTSYLQWDSSCLWEAADLLSVPTAPICVTVPRGASQPSTSAARDCNVYWPGCEAPEPSAQRSLQYRLYLPQRRELAADAIREEQRPYCALNHRGWVVSEAEHLFAKLAEEHRAGAPKRPLQLVEVGSNFGDCAFAVNAVARQVAWPLRATCFEPGEEAAKVFRKSLRLNLGARAAITVREEAVMPGDEKTVEFVVPDSSGVHGFVTGAPVEVYTKRTGMTPRKSTVRTSRLDRDFGGAAVVDLLLIGLVDGEMDVFQGAERLLSEMRAKSIVTFSVNETRLRQHFAALNYSFVKAFRMGVESLHLLRADASLG</sequence>
<dbReference type="Proteomes" id="UP000604046">
    <property type="component" value="Unassembled WGS sequence"/>
</dbReference>
<comment type="caution">
    <text evidence="1">The sequence shown here is derived from an EMBL/GenBank/DDBJ whole genome shotgun (WGS) entry which is preliminary data.</text>
</comment>
<reference evidence="1" key="1">
    <citation type="submission" date="2021-02" db="EMBL/GenBank/DDBJ databases">
        <authorList>
            <person name="Dougan E. K."/>
            <person name="Rhodes N."/>
            <person name="Thang M."/>
            <person name="Chan C."/>
        </authorList>
    </citation>
    <scope>NUCLEOTIDE SEQUENCE</scope>
</reference>
<dbReference type="InterPro" id="IPR029063">
    <property type="entry name" value="SAM-dependent_MTases_sf"/>
</dbReference>
<protein>
    <recommendedName>
        <fullName evidence="3">Methyltransferase FkbM domain-containing protein</fullName>
    </recommendedName>
</protein>
<proteinExistence type="predicted"/>
<dbReference type="SUPFAM" id="SSF53335">
    <property type="entry name" value="S-adenosyl-L-methionine-dependent methyltransferases"/>
    <property type="match status" value="1"/>
</dbReference>
<dbReference type="Gene3D" id="3.40.50.150">
    <property type="entry name" value="Vaccinia Virus protein VP39"/>
    <property type="match status" value="1"/>
</dbReference>